<evidence type="ECO:0000256" key="1">
    <source>
        <dbReference type="SAM" id="Phobius"/>
    </source>
</evidence>
<dbReference type="EMBL" id="CP065315">
    <property type="protein sequence ID" value="QQR07406.1"/>
    <property type="molecule type" value="Genomic_DNA"/>
</dbReference>
<sequence length="91" mass="9409">MAVETLLNALPWIVGGLILILLLAALRRPLEWLVRLAARTGVGLAALWALSGVGGLVGLHLGVNLVNALVLGVLGVPGFGLLLMLNWALAV</sequence>
<proteinExistence type="predicted"/>
<feature type="transmembrane region" description="Helical" evidence="1">
    <location>
        <begin position="6"/>
        <end position="26"/>
    </location>
</feature>
<dbReference type="RefSeq" id="WP_007490188.1">
    <property type="nucleotide sequence ID" value="NZ_AP031431.1"/>
</dbReference>
<name>A0A1C7FK99_FLAPL</name>
<dbReference type="EMBL" id="WKPO01000066">
    <property type="protein sequence ID" value="MSB51243.1"/>
    <property type="molecule type" value="Genomic_DNA"/>
</dbReference>
<evidence type="ECO:0000313" key="5">
    <source>
        <dbReference type="Proteomes" id="UP000595792"/>
    </source>
</evidence>
<dbReference type="KEGG" id="fpla:A4U99_01270"/>
<feature type="transmembrane region" description="Helical" evidence="1">
    <location>
        <begin position="65"/>
        <end position="89"/>
    </location>
</feature>
<dbReference type="Proteomes" id="UP000429811">
    <property type="component" value="Unassembled WGS sequence"/>
</dbReference>
<dbReference type="InterPro" id="IPR010001">
    <property type="entry name" value="BofA"/>
</dbReference>
<keyword evidence="1" id="KW-1133">Transmembrane helix</keyword>
<feature type="transmembrane region" description="Helical" evidence="1">
    <location>
        <begin position="38"/>
        <end position="59"/>
    </location>
</feature>
<keyword evidence="1" id="KW-0812">Transmembrane</keyword>
<dbReference type="Proteomes" id="UP000595792">
    <property type="component" value="Chromosome"/>
</dbReference>
<organism evidence="2 4">
    <name type="scientific">Flavonifractor plautii</name>
    <name type="common">Fusobacterium plautii</name>
    <dbReference type="NCBI Taxonomy" id="292800"/>
    <lineage>
        <taxon>Bacteria</taxon>
        <taxon>Bacillati</taxon>
        <taxon>Bacillota</taxon>
        <taxon>Clostridia</taxon>
        <taxon>Eubacteriales</taxon>
        <taxon>Oscillospiraceae</taxon>
        <taxon>Flavonifractor</taxon>
    </lineage>
</organism>
<reference evidence="3 5" key="2">
    <citation type="submission" date="2020-11" db="EMBL/GenBank/DDBJ databases">
        <title>Closed and high quality bacterial genomes of the OMM12 community.</title>
        <authorList>
            <person name="Marbouty M."/>
            <person name="Lamy-Besnier Q."/>
            <person name="Debarbieux L."/>
            <person name="Koszul R."/>
        </authorList>
    </citation>
    <scope>NUCLEOTIDE SEQUENCE [LARGE SCALE GENOMIC DNA]</scope>
    <source>
        <strain evidence="3 5">YL31</strain>
    </source>
</reference>
<dbReference type="GeneID" id="63971522"/>
<dbReference type="AlphaFoldDB" id="A0A1C7FK99"/>
<reference evidence="2 4" key="1">
    <citation type="journal article" date="2019" name="Nat. Med.">
        <title>A library of human gut bacterial isolates paired with longitudinal multiomics data enables mechanistic microbiome research.</title>
        <authorList>
            <person name="Poyet M."/>
            <person name="Groussin M."/>
            <person name="Gibbons S.M."/>
            <person name="Avila-Pacheco J."/>
            <person name="Jiang X."/>
            <person name="Kearney S.M."/>
            <person name="Perrotta A.R."/>
            <person name="Berdy B."/>
            <person name="Zhao S."/>
            <person name="Lieberman T.D."/>
            <person name="Swanson P.K."/>
            <person name="Smith M."/>
            <person name="Roesemann S."/>
            <person name="Alexander J.E."/>
            <person name="Rich S.A."/>
            <person name="Livny J."/>
            <person name="Vlamakis H."/>
            <person name="Clish C."/>
            <person name="Bullock K."/>
            <person name="Deik A."/>
            <person name="Scott J."/>
            <person name="Pierce K.A."/>
            <person name="Xavier R.J."/>
            <person name="Alm E.J."/>
        </authorList>
    </citation>
    <scope>NUCLEOTIDE SEQUENCE [LARGE SCALE GENOMIC DNA]</scope>
    <source>
        <strain evidence="2 4">BIOML-A5</strain>
    </source>
</reference>
<protein>
    <submittedName>
        <fullName evidence="3">Pro-sigmaK processing inhibitor BofA family protein</fullName>
    </submittedName>
    <submittedName>
        <fullName evidence="2">Transcriptional regulator</fullName>
    </submittedName>
</protein>
<dbReference type="Pfam" id="PF07441">
    <property type="entry name" value="BofA"/>
    <property type="match status" value="1"/>
</dbReference>
<evidence type="ECO:0000313" key="4">
    <source>
        <dbReference type="Proteomes" id="UP000429811"/>
    </source>
</evidence>
<evidence type="ECO:0000313" key="3">
    <source>
        <dbReference type="EMBL" id="QQR07406.1"/>
    </source>
</evidence>
<keyword evidence="1" id="KW-0472">Membrane</keyword>
<evidence type="ECO:0000313" key="2">
    <source>
        <dbReference type="EMBL" id="MSB51243.1"/>
    </source>
</evidence>
<accession>A0A1C7FK99</accession>
<gene>
    <name evidence="2" type="ORF">GKE90_21585</name>
    <name evidence="3" type="ORF">I5Q84_08010</name>
</gene>